<proteinExistence type="predicted"/>
<accession>G3HC73</accession>
<feature type="region of interest" description="Disordered" evidence="1">
    <location>
        <begin position="1"/>
        <end position="21"/>
    </location>
</feature>
<sequence>MLPSLLPPLSTASTAPGPCIPRRGGLYTIVTSSPEAAPHLVDWLPNCPSATSPGVRGKDHERPQPVLAPAPALERGHIQHPGSARDDHAEGPRTSPPPCAPEVTIATLEANVGDILVELRTMNGHLDIIAKALTKLASSLVPQPQPEAPDTN</sequence>
<gene>
    <name evidence="2" type="ORF">I79_008077</name>
</gene>
<evidence type="ECO:0000256" key="1">
    <source>
        <dbReference type="SAM" id="MobiDB-lite"/>
    </source>
</evidence>
<dbReference type="eggNOG" id="KOG3982">
    <property type="taxonomic scope" value="Eukaryota"/>
</dbReference>
<dbReference type="STRING" id="10029.G3HC73"/>
<evidence type="ECO:0000313" key="2">
    <source>
        <dbReference type="EMBL" id="EGW01333.1"/>
    </source>
</evidence>
<dbReference type="Proteomes" id="UP000001075">
    <property type="component" value="Unassembled WGS sequence"/>
</dbReference>
<dbReference type="PaxDb" id="10029-XP_007619860.1"/>
<protein>
    <submittedName>
        <fullName evidence="2">Uncharacterized protein</fullName>
    </submittedName>
</protein>
<dbReference type="EMBL" id="JH000276">
    <property type="protein sequence ID" value="EGW01333.1"/>
    <property type="molecule type" value="Genomic_DNA"/>
</dbReference>
<dbReference type="AlphaFoldDB" id="G3HC73"/>
<feature type="compositionally biased region" description="Low complexity" evidence="1">
    <location>
        <begin position="1"/>
        <end position="16"/>
    </location>
</feature>
<dbReference type="InParanoid" id="G3HC73"/>
<name>G3HC73_CRIGR</name>
<feature type="region of interest" description="Disordered" evidence="1">
    <location>
        <begin position="45"/>
        <end position="100"/>
    </location>
</feature>
<reference evidence="3" key="1">
    <citation type="journal article" date="2011" name="Nat. Biotechnol.">
        <title>The genomic sequence of the Chinese hamster ovary (CHO)-K1 cell line.</title>
        <authorList>
            <person name="Xu X."/>
            <person name="Nagarajan H."/>
            <person name="Lewis N.E."/>
            <person name="Pan S."/>
            <person name="Cai Z."/>
            <person name="Liu X."/>
            <person name="Chen W."/>
            <person name="Xie M."/>
            <person name="Wang W."/>
            <person name="Hammond S."/>
            <person name="Andersen M.R."/>
            <person name="Neff N."/>
            <person name="Passarelli B."/>
            <person name="Koh W."/>
            <person name="Fan H.C."/>
            <person name="Wang J."/>
            <person name="Gui Y."/>
            <person name="Lee K.H."/>
            <person name="Betenbaugh M.J."/>
            <person name="Quake S.R."/>
            <person name="Famili I."/>
            <person name="Palsson B.O."/>
            <person name="Wang J."/>
        </authorList>
    </citation>
    <scope>NUCLEOTIDE SEQUENCE [LARGE SCALE GENOMIC DNA]</scope>
    <source>
        <strain evidence="3">CHO K1 cell line</strain>
    </source>
</reference>
<organism evidence="2 3">
    <name type="scientific">Cricetulus griseus</name>
    <name type="common">Chinese hamster</name>
    <name type="synonym">Cricetulus barabensis griseus</name>
    <dbReference type="NCBI Taxonomy" id="10029"/>
    <lineage>
        <taxon>Eukaryota</taxon>
        <taxon>Metazoa</taxon>
        <taxon>Chordata</taxon>
        <taxon>Craniata</taxon>
        <taxon>Vertebrata</taxon>
        <taxon>Euteleostomi</taxon>
        <taxon>Mammalia</taxon>
        <taxon>Eutheria</taxon>
        <taxon>Euarchontoglires</taxon>
        <taxon>Glires</taxon>
        <taxon>Rodentia</taxon>
        <taxon>Myomorpha</taxon>
        <taxon>Muroidea</taxon>
        <taxon>Cricetidae</taxon>
        <taxon>Cricetinae</taxon>
        <taxon>Cricetulus</taxon>
    </lineage>
</organism>
<evidence type="ECO:0000313" key="3">
    <source>
        <dbReference type="Proteomes" id="UP000001075"/>
    </source>
</evidence>